<gene>
    <name evidence="3" type="primary">iadA_1</name>
    <name evidence="3" type="ORF">bsdE14_11630</name>
</gene>
<comment type="PTM">
    <text evidence="1">Carboxylation allows a single lysine to coordinate two zinc ions.</text>
</comment>
<comment type="caution">
    <text evidence="3">The sequence shown here is derived from an EMBL/GenBank/DDBJ whole genome shotgun (WGS) entry which is preliminary data.</text>
</comment>
<dbReference type="InterPro" id="IPR011059">
    <property type="entry name" value="Metal-dep_hydrolase_composite"/>
</dbReference>
<organism evidence="3 4">
    <name type="scientific">Clostridium omnivorum</name>
    <dbReference type="NCBI Taxonomy" id="1604902"/>
    <lineage>
        <taxon>Bacteria</taxon>
        <taxon>Bacillati</taxon>
        <taxon>Bacillota</taxon>
        <taxon>Clostridia</taxon>
        <taxon>Eubacteriales</taxon>
        <taxon>Clostridiaceae</taxon>
        <taxon>Clostridium</taxon>
    </lineage>
</organism>
<proteinExistence type="inferred from homology"/>
<evidence type="ECO:0000313" key="4">
    <source>
        <dbReference type="Proteomes" id="UP001208567"/>
    </source>
</evidence>
<protein>
    <recommendedName>
        <fullName evidence="1">Isoaspartyl dipeptidase</fullName>
        <ecNumber evidence="1">3.4.19.-</ecNumber>
    </recommendedName>
</protein>
<dbReference type="Gene3D" id="2.30.40.10">
    <property type="entry name" value="Urease, subunit C, domain 1"/>
    <property type="match status" value="1"/>
</dbReference>
<evidence type="ECO:0000313" key="3">
    <source>
        <dbReference type="EMBL" id="GLC29753.1"/>
    </source>
</evidence>
<accession>A0ABQ5N3G8</accession>
<dbReference type="Proteomes" id="UP001208567">
    <property type="component" value="Unassembled WGS sequence"/>
</dbReference>
<dbReference type="PANTHER" id="PTHR11647">
    <property type="entry name" value="HYDRANTOINASE/DIHYDROPYRIMIDINASE FAMILY MEMBER"/>
    <property type="match status" value="1"/>
</dbReference>
<dbReference type="InterPro" id="IPR032466">
    <property type="entry name" value="Metal_Hydrolase"/>
</dbReference>
<dbReference type="RefSeq" id="WP_264849035.1">
    <property type="nucleotide sequence ID" value="NZ_BRXR01000001.1"/>
</dbReference>
<comment type="function">
    <text evidence="1">Catalyzes the hydrolytic cleavage of a subset of L-isoaspartyl (L-beta-aspartyl) dipeptides. Used to degrade proteins damaged by L-isoaspartyl residues formation.</text>
</comment>
<name>A0ABQ5N3G8_9CLOT</name>
<dbReference type="Pfam" id="PF01979">
    <property type="entry name" value="Amidohydro_1"/>
    <property type="match status" value="1"/>
</dbReference>
<keyword evidence="1" id="KW-0482">Metalloprotease</keyword>
<feature type="domain" description="Amidohydrolase-related" evidence="2">
    <location>
        <begin position="53"/>
        <end position="375"/>
    </location>
</feature>
<dbReference type="PIRSF" id="PIRSF001238">
    <property type="entry name" value="IadA"/>
    <property type="match status" value="1"/>
</dbReference>
<sequence length="394" mass="42603">MITIIKNGEVYAPGYLGKKDVILAGTRIEGIYDNVDIPQNFGEVNVIDAEGKYVVPGFIDCHVHLNGGGGEGGFHTRTPEIQLSDIVAGGITTVVGCLGTDSVCRNMEGLLAKARALEIEGISTYIYTGSYEIPVKTITGSPRSDIILIDKVIGVGEVALSDHRSSQPTYEEFIKVAAEARVGGLIAGKCGIVHVHLGDGPQKLDYLVRLVRETEIPIEQLMPTHINRSRRVFEAGYEYARMGGIIDLTTSSDPDFLEEDEVKASTGLKIMLDRGIPVEQLQFSSDGQGSLPIFDKDRKFVGLGIGSTKSLYREFKDAVLKDGVKLEDALRAVTSNVADHLVLRYKGKLEGGRDGDIVVLNKNLDIVDVIAKGRTMVQKGEVVVKGIFEGSLGK</sequence>
<dbReference type="PANTHER" id="PTHR11647:SF1">
    <property type="entry name" value="COLLAPSIN RESPONSE MEDIATOR PROTEIN"/>
    <property type="match status" value="1"/>
</dbReference>
<dbReference type="SUPFAM" id="SSF51556">
    <property type="entry name" value="Metallo-dependent hydrolases"/>
    <property type="match status" value="1"/>
</dbReference>
<dbReference type="SUPFAM" id="SSF51338">
    <property type="entry name" value="Composite domain of metallo-dependent hydrolases"/>
    <property type="match status" value="1"/>
</dbReference>
<dbReference type="InterPro" id="IPR050378">
    <property type="entry name" value="Metallo-dep_Hydrolases_sf"/>
</dbReference>
<dbReference type="EC" id="3.4.19.-" evidence="1"/>
<comment type="subcellular location">
    <subcellularLocation>
        <location evidence="1">Cytoplasm</location>
    </subcellularLocation>
</comment>
<keyword evidence="1" id="KW-0479">Metal-binding</keyword>
<comment type="cofactor">
    <cofactor evidence="1">
        <name>Zn(2+)</name>
        <dbReference type="ChEBI" id="CHEBI:29105"/>
    </cofactor>
    <text evidence="1">Binds 2 Zn(2+) ions per subunit.</text>
</comment>
<keyword evidence="4" id="KW-1185">Reference proteome</keyword>
<dbReference type="EMBL" id="BRXR01000001">
    <property type="protein sequence ID" value="GLC29753.1"/>
    <property type="molecule type" value="Genomic_DNA"/>
</dbReference>
<reference evidence="3 4" key="1">
    <citation type="journal article" date="2024" name="Int. J. Syst. Evol. Microbiol.">
        <title>Clostridium omnivorum sp. nov., isolated from anoxic soil under the treatment of reductive soil disinfestation.</title>
        <authorList>
            <person name="Ueki A."/>
            <person name="Tonouchi A."/>
            <person name="Kaku N."/>
            <person name="Honma S."/>
            <person name="Ueki K."/>
        </authorList>
    </citation>
    <scope>NUCLEOTIDE SEQUENCE [LARGE SCALE GENOMIC DNA]</scope>
    <source>
        <strain evidence="3 4">E14</strain>
    </source>
</reference>
<evidence type="ECO:0000259" key="2">
    <source>
        <dbReference type="Pfam" id="PF01979"/>
    </source>
</evidence>
<dbReference type="InterPro" id="IPR006680">
    <property type="entry name" value="Amidohydro-rel"/>
</dbReference>
<dbReference type="NCBIfam" id="TIGR01975">
    <property type="entry name" value="isoAsp_dipep"/>
    <property type="match status" value="1"/>
</dbReference>
<dbReference type="Gene3D" id="3.20.20.140">
    <property type="entry name" value="Metal-dependent hydrolases"/>
    <property type="match status" value="1"/>
</dbReference>
<evidence type="ECO:0000256" key="1">
    <source>
        <dbReference type="PIRNR" id="PIRNR001238"/>
    </source>
</evidence>
<keyword evidence="1" id="KW-0378">Hydrolase</keyword>
<dbReference type="InterPro" id="IPR010229">
    <property type="entry name" value="Pept_M38_dipep"/>
</dbReference>
<keyword evidence="1" id="KW-0862">Zinc</keyword>
<comment type="similarity">
    <text evidence="1">Belongs to the peptidase M38 family.</text>
</comment>
<keyword evidence="1" id="KW-0645">Protease</keyword>